<accession>A0A7L6N049</accession>
<evidence type="ECO:0000256" key="4">
    <source>
        <dbReference type="ARBA" id="ARBA00022692"/>
    </source>
</evidence>
<dbReference type="Gene3D" id="1.10.357.20">
    <property type="entry name" value="SLC41 divalent cation transporters, integral membrane domain"/>
    <property type="match status" value="1"/>
</dbReference>
<feature type="transmembrane region" description="Helical" evidence="9">
    <location>
        <begin position="446"/>
        <end position="463"/>
    </location>
</feature>
<dbReference type="AlphaFoldDB" id="A0A7L6N049"/>
<keyword evidence="3 9" id="KW-0813">Transport</keyword>
<comment type="similarity">
    <text evidence="2 9">Belongs to the SLC41A transporter family.</text>
</comment>
<proteinExistence type="inferred from homology"/>
<dbReference type="SUPFAM" id="SSF54631">
    <property type="entry name" value="CBS-domain pair"/>
    <property type="match status" value="1"/>
</dbReference>
<dbReference type="PANTHER" id="PTHR43773:SF1">
    <property type="entry name" value="MAGNESIUM TRANSPORTER MGTE"/>
    <property type="match status" value="1"/>
</dbReference>
<keyword evidence="6 9" id="KW-1133">Transmembrane helix</keyword>
<dbReference type="InterPro" id="IPR006669">
    <property type="entry name" value="MgtE_transporter"/>
</dbReference>
<feature type="domain" description="CBS" evidence="10">
    <location>
        <begin position="206"/>
        <end position="262"/>
    </location>
</feature>
<keyword evidence="8" id="KW-0129">CBS domain</keyword>
<dbReference type="SUPFAM" id="SSF158791">
    <property type="entry name" value="MgtE N-terminal domain-like"/>
    <property type="match status" value="1"/>
</dbReference>
<dbReference type="Pfam" id="PF00571">
    <property type="entry name" value="CBS"/>
    <property type="match status" value="2"/>
</dbReference>
<feature type="domain" description="CBS" evidence="10">
    <location>
        <begin position="140"/>
        <end position="201"/>
    </location>
</feature>
<dbReference type="InterPro" id="IPR006668">
    <property type="entry name" value="Mg_transptr_MgtE_intracell_dom"/>
</dbReference>
<evidence type="ECO:0000256" key="9">
    <source>
        <dbReference type="RuleBase" id="RU362011"/>
    </source>
</evidence>
<keyword evidence="7 9" id="KW-0472">Membrane</keyword>
<keyword evidence="5 9" id="KW-0460">Magnesium</keyword>
<dbReference type="PROSITE" id="PS51371">
    <property type="entry name" value="CBS"/>
    <property type="match status" value="2"/>
</dbReference>
<dbReference type="Pfam" id="PF03448">
    <property type="entry name" value="MgtE_N"/>
    <property type="match status" value="1"/>
</dbReference>
<evidence type="ECO:0000256" key="1">
    <source>
        <dbReference type="ARBA" id="ARBA00004141"/>
    </source>
</evidence>
<evidence type="ECO:0000256" key="8">
    <source>
        <dbReference type="PROSITE-ProRule" id="PRU00703"/>
    </source>
</evidence>
<protein>
    <recommendedName>
        <fullName evidence="9">Magnesium transporter MgtE</fullName>
    </recommendedName>
</protein>
<dbReference type="RefSeq" id="WP_312032103.1">
    <property type="nucleotide sequence ID" value="NZ_CP051151.1"/>
</dbReference>
<dbReference type="GO" id="GO:0015095">
    <property type="term" value="F:magnesium ion transmembrane transporter activity"/>
    <property type="evidence" value="ECO:0007669"/>
    <property type="project" value="UniProtKB-UniRule"/>
</dbReference>
<dbReference type="PANTHER" id="PTHR43773">
    <property type="entry name" value="MAGNESIUM TRANSPORTER MGTE"/>
    <property type="match status" value="1"/>
</dbReference>
<evidence type="ECO:0000313" key="12">
    <source>
        <dbReference type="Proteomes" id="UP000512167"/>
    </source>
</evidence>
<dbReference type="Gene3D" id="1.25.60.10">
    <property type="entry name" value="MgtE N-terminal domain-like"/>
    <property type="match status" value="1"/>
</dbReference>
<name>A0A7L6N049_9MOLU</name>
<feature type="transmembrane region" description="Helical" evidence="9">
    <location>
        <begin position="367"/>
        <end position="388"/>
    </location>
</feature>
<keyword evidence="9" id="KW-1003">Cell membrane</keyword>
<evidence type="ECO:0000256" key="5">
    <source>
        <dbReference type="ARBA" id="ARBA00022842"/>
    </source>
</evidence>
<evidence type="ECO:0000256" key="7">
    <source>
        <dbReference type="ARBA" id="ARBA00023136"/>
    </source>
</evidence>
<evidence type="ECO:0000256" key="6">
    <source>
        <dbReference type="ARBA" id="ARBA00022989"/>
    </source>
</evidence>
<dbReference type="KEGG" id="tbk:HF295_01610"/>
<dbReference type="InterPro" id="IPR038076">
    <property type="entry name" value="MgtE_N_sf"/>
</dbReference>
<dbReference type="InterPro" id="IPR006667">
    <property type="entry name" value="SLC41_membr_dom"/>
</dbReference>
<dbReference type="Gene3D" id="3.10.580.10">
    <property type="entry name" value="CBS-domain"/>
    <property type="match status" value="1"/>
</dbReference>
<sequence length="464" mass="52189">MDEIKDKLSQEITKILEDNHDFNQIRDLLEDYHHYEIAKVIIDLNDDLLNKVYESLSMISLTEVFEELSPENAFTLLEKMSVTKIINIFELIETDDLVDIIQSIEDIDKQVLYLSMISTEKRKIIKSLLHFDDDMVGSIMNNNFVSLEANMTVKKAIKSVVDQAPDVEYIHNIYIVDEYKHLMGTLSLKELINQGHEKNTLIKDIMLENLIVLYPTTSIEEAIEIMKNYDFQLLPVVNSERLLIGIISFDDTLEAMSEESSQDYASLAGLTDVEIEEDEKVFSSIKKRLPWLMILLFVNLITSSIITEYEKELQTLTTLAIFMPLILNMAGNSSTQGLGVIIRLFATNQLKQKGMVLRHLLKELLTGIINGLIVGIGLFIMVILFNLIRGIPMDQGLNFALVIALSIQLALIVATLAGSLVPLLMNSIKIDPATASGPFITTINDILSLLIYFGLATALISGLS</sequence>
<comment type="function">
    <text evidence="9">Acts as a magnesium transporter.</text>
</comment>
<evidence type="ECO:0000256" key="3">
    <source>
        <dbReference type="ARBA" id="ARBA00022448"/>
    </source>
</evidence>
<dbReference type="SMART" id="SM00116">
    <property type="entry name" value="CBS"/>
    <property type="match status" value="2"/>
</dbReference>
<dbReference type="InterPro" id="IPR000644">
    <property type="entry name" value="CBS_dom"/>
</dbReference>
<dbReference type="GO" id="GO:0046872">
    <property type="term" value="F:metal ion binding"/>
    <property type="evidence" value="ECO:0007669"/>
    <property type="project" value="UniProtKB-KW"/>
</dbReference>
<dbReference type="InterPro" id="IPR036739">
    <property type="entry name" value="SLC41_membr_dom_sf"/>
</dbReference>
<keyword evidence="12" id="KW-1185">Reference proteome</keyword>
<evidence type="ECO:0000259" key="10">
    <source>
        <dbReference type="PROSITE" id="PS51371"/>
    </source>
</evidence>
<evidence type="ECO:0000313" key="11">
    <source>
        <dbReference type="EMBL" id="QLY39626.1"/>
    </source>
</evidence>
<dbReference type="SUPFAM" id="SSF161093">
    <property type="entry name" value="MgtE membrane domain-like"/>
    <property type="match status" value="1"/>
</dbReference>
<reference evidence="11 12" key="1">
    <citation type="submission" date="2020-04" db="EMBL/GenBank/DDBJ databases">
        <authorList>
            <person name="Zheng R.K."/>
            <person name="Sun C.M."/>
        </authorList>
    </citation>
    <scope>NUCLEOTIDE SEQUENCE [LARGE SCALE GENOMIC DNA]</scope>
    <source>
        <strain evidence="12">zrk29</strain>
    </source>
</reference>
<gene>
    <name evidence="11" type="primary">mgtE</name>
    <name evidence="11" type="ORF">HF295_01610</name>
</gene>
<keyword evidence="4 9" id="KW-0812">Transmembrane</keyword>
<organism evidence="11 12">
    <name type="scientific">Hujiaoplasma nucleasis</name>
    <dbReference type="NCBI Taxonomy" id="2725268"/>
    <lineage>
        <taxon>Bacteria</taxon>
        <taxon>Bacillati</taxon>
        <taxon>Mycoplasmatota</taxon>
        <taxon>Mollicutes</taxon>
        <taxon>Candidatus Izemoplasmatales</taxon>
        <taxon>Hujiaoplasmataceae</taxon>
        <taxon>Hujiaoplasma</taxon>
    </lineage>
</organism>
<dbReference type="EMBL" id="CP051151">
    <property type="protein sequence ID" value="QLY39626.1"/>
    <property type="molecule type" value="Genomic_DNA"/>
</dbReference>
<dbReference type="CDD" id="cd04606">
    <property type="entry name" value="CBS_pair_Mg_transporter"/>
    <property type="match status" value="1"/>
</dbReference>
<dbReference type="InterPro" id="IPR046342">
    <property type="entry name" value="CBS_dom_sf"/>
</dbReference>
<evidence type="ECO:0000256" key="2">
    <source>
        <dbReference type="ARBA" id="ARBA00009749"/>
    </source>
</evidence>
<comment type="caution">
    <text evidence="9">Lacks conserved residue(s) required for the propagation of feature annotation.</text>
</comment>
<comment type="subcellular location">
    <subcellularLocation>
        <location evidence="9">Cell membrane</location>
        <topology evidence="9">Multi-pass membrane protein</topology>
    </subcellularLocation>
    <subcellularLocation>
        <location evidence="1">Membrane</location>
        <topology evidence="1">Multi-pass membrane protein</topology>
    </subcellularLocation>
</comment>
<keyword evidence="9" id="KW-0479">Metal-binding</keyword>
<dbReference type="Proteomes" id="UP000512167">
    <property type="component" value="Chromosome"/>
</dbReference>
<dbReference type="NCBIfam" id="TIGR00400">
    <property type="entry name" value="mgtE"/>
    <property type="match status" value="1"/>
</dbReference>
<dbReference type="GO" id="GO:0005886">
    <property type="term" value="C:plasma membrane"/>
    <property type="evidence" value="ECO:0007669"/>
    <property type="project" value="UniProtKB-SubCell"/>
</dbReference>
<dbReference type="SMART" id="SM00924">
    <property type="entry name" value="MgtE_N"/>
    <property type="match status" value="1"/>
</dbReference>
<dbReference type="Pfam" id="PF01769">
    <property type="entry name" value="MgtE"/>
    <property type="match status" value="1"/>
</dbReference>
<comment type="subunit">
    <text evidence="9">Homodimer.</text>
</comment>
<feature type="transmembrane region" description="Helical" evidence="9">
    <location>
        <begin position="400"/>
        <end position="425"/>
    </location>
</feature>